<protein>
    <submittedName>
        <fullName evidence="2">Internal scaffolding protein</fullName>
    </submittedName>
</protein>
<sequence length="162" mass="18323">MEKTTSNAPRFYSRLNLPERKPSPAGSEWAEQCVIDVDSETGTKILKVVGRENIYEKIQECLEPTKIENIIRRFEEGDPTALGHEGGIYADISDMPTNIIEAQKRIQDVQAKFASLPIDIKERFGNDPTVFMAEILSGEGLQKLKKEPETTVQEEVKDEQKQ</sequence>
<accession>A0AAU8AUY8</accession>
<feature type="region of interest" description="Disordered" evidence="1">
    <location>
        <begin position="1"/>
        <end position="28"/>
    </location>
</feature>
<evidence type="ECO:0000256" key="1">
    <source>
        <dbReference type="SAM" id="MobiDB-lite"/>
    </source>
</evidence>
<name>A0AAU8AUY8_9VIRU</name>
<dbReference type="EMBL" id="PP511351">
    <property type="protein sequence ID" value="XCD03382.1"/>
    <property type="molecule type" value="Genomic_DNA"/>
</dbReference>
<dbReference type="Pfam" id="PF09675">
    <property type="entry name" value="Chlamy_scaf"/>
    <property type="match status" value="1"/>
</dbReference>
<organism evidence="2">
    <name type="scientific">Dulem virus 182</name>
    <dbReference type="NCBI Taxonomy" id="3145659"/>
    <lineage>
        <taxon>Viruses</taxon>
        <taxon>Monodnaviria</taxon>
        <taxon>Sangervirae</taxon>
        <taxon>Phixviricota</taxon>
        <taxon>Malgrandaviricetes</taxon>
        <taxon>Petitvirales</taxon>
        <taxon>Microviridae</taxon>
        <taxon>Microvirus</taxon>
    </lineage>
</organism>
<evidence type="ECO:0000313" key="2">
    <source>
        <dbReference type="EMBL" id="XCD03382.1"/>
    </source>
</evidence>
<proteinExistence type="predicted"/>
<reference evidence="2" key="1">
    <citation type="submission" date="2024-03" db="EMBL/GenBank/DDBJ databases">
        <title>Diverse circular DNA viruses in blood, oral, and fecal samples of captive lemurs.</title>
        <authorList>
            <person name="Paietta E.N."/>
            <person name="Kraberger S."/>
            <person name="Lund M.C."/>
            <person name="Custer J.M."/>
            <person name="Vargas K.M."/>
            <person name="Ehmke E.E."/>
            <person name="Yoder A.D."/>
            <person name="Varsani A."/>
        </authorList>
    </citation>
    <scope>NUCLEOTIDE SEQUENCE</scope>
    <source>
        <strain evidence="2">Duke_18_59</strain>
    </source>
</reference>
<dbReference type="InterPro" id="IPR014131">
    <property type="entry name" value="Chlamydia_phage_Vp3"/>
</dbReference>